<dbReference type="STRING" id="273116.gene:9381744"/>
<dbReference type="GeneID" id="1442031"/>
<organism evidence="1 2">
    <name type="scientific">Thermoplasma volcanium (strain ATCC 51530 / DSM 4299 / JCM 9571 / NBRC 15438 / GSS1)</name>
    <dbReference type="NCBI Taxonomy" id="273116"/>
    <lineage>
        <taxon>Archaea</taxon>
        <taxon>Methanobacteriati</taxon>
        <taxon>Thermoplasmatota</taxon>
        <taxon>Thermoplasmata</taxon>
        <taxon>Thermoplasmatales</taxon>
        <taxon>Thermoplasmataceae</taxon>
        <taxon>Thermoplasma</taxon>
    </lineage>
</organism>
<dbReference type="EMBL" id="BA000011">
    <property type="protein sequence ID" value="BAB60094.1"/>
    <property type="molecule type" value="Genomic_DNA"/>
</dbReference>
<reference evidence="1 2" key="1">
    <citation type="journal article" date="1999" name="Proc. Jpn. Acad.">
        <title>Determination of the complete genomic DNA sequence of Thermoplasma volvanium GSS1.</title>
        <authorList>
            <person name="Kawashima T."/>
            <person name="Yamamoto Y."/>
            <person name="Aramaki H."/>
            <person name="Nunoshiba T."/>
            <person name="Kawamoto T."/>
            <person name="Watanabe K."/>
            <person name="Yamazaki M."/>
            <person name="Kanehori K."/>
            <person name="Amano N."/>
            <person name="Ohya Y."/>
            <person name="Makino K."/>
            <person name="Suzuki M."/>
        </authorList>
    </citation>
    <scope>NUCLEOTIDE SEQUENCE [LARGE SCALE GENOMIC DNA]</scope>
    <source>
        <strain evidence="2">ATCC 51530 / DSM 4299 / JCM 9571 / NBRC 15438 / GSS1</strain>
    </source>
</reference>
<dbReference type="RefSeq" id="WP_010917183.1">
    <property type="nucleotide sequence ID" value="NC_002689.2"/>
</dbReference>
<sequence length="110" mass="12422">MYKKTLFLSILALVAVVLLVYGMIPPISSTPVSEMKEGHSYYIYGEIVYELQSTNRSIFVLYAYGQNITVVYSGPIPAAGSFVLVHGTYKVSLLLQYINADSVYRWYYSL</sequence>
<reference evidence="1 2" key="2">
    <citation type="journal article" date="2000" name="Proc. Natl. Acad. Sci. U.S.A.">
        <title>Archaeal adaptation to higher temperatures revealed by genomic sequence of Thermoplasma volcanium.</title>
        <authorList>
            <person name="Kawashima T."/>
            <person name="Amano N."/>
            <person name="Koike H."/>
            <person name="Makino S."/>
            <person name="Higuchi S."/>
            <person name="Kawashima-Ohya Y."/>
            <person name="Watanabe K."/>
            <person name="Yamazaki M."/>
            <person name="Kanehori K."/>
            <person name="Kawamoto T."/>
            <person name="Nunoshiba T."/>
            <person name="Yamamoto Y."/>
            <person name="Aramaki H."/>
            <person name="Makino K."/>
            <person name="Suzuki M."/>
        </authorList>
    </citation>
    <scope>NUCLEOTIDE SEQUENCE [LARGE SCALE GENOMIC DNA]</scope>
    <source>
        <strain evidence="2">ATCC 51530 / DSM 4299 / JCM 9571 / NBRC 15438 / GSS1</strain>
    </source>
</reference>
<proteinExistence type="predicted"/>
<dbReference type="Proteomes" id="UP000001017">
    <property type="component" value="Chromosome"/>
</dbReference>
<accession>Q97A58</accession>
<dbReference type="eggNOG" id="arCOG05381">
    <property type="taxonomic scope" value="Archaea"/>
</dbReference>
<dbReference type="KEGG" id="tvo:TVG0976779"/>
<evidence type="ECO:0000313" key="1">
    <source>
        <dbReference type="EMBL" id="BAB60094.1"/>
    </source>
</evidence>
<dbReference type="PaxDb" id="273116-14325169"/>
<dbReference type="HOGENOM" id="CLU_165891_0_0_2"/>
<evidence type="ECO:0000313" key="2">
    <source>
        <dbReference type="Proteomes" id="UP000001017"/>
    </source>
</evidence>
<gene>
    <name evidence="1" type="ORF">TVG0976779</name>
</gene>
<protein>
    <submittedName>
        <fullName evidence="1">TVG0976779 protein</fullName>
    </submittedName>
</protein>
<name>Q97A58_THEVO</name>
<dbReference type="AlphaFoldDB" id="Q97A58"/>
<keyword evidence="2" id="KW-1185">Reference proteome</keyword>
<dbReference type="OrthoDB" id="378908at2157"/>